<dbReference type="RefSeq" id="WP_011994570.1">
    <property type="nucleotide sequence ID" value="NC_009718.1"/>
</dbReference>
<reference evidence="1 2" key="2">
    <citation type="journal article" date="2009" name="Proc. Natl. Acad. Sci. U.S.A.">
        <title>On the chimeric nature, thermophilic origin, and phylogenetic placement of the Thermotogales.</title>
        <authorList>
            <person name="Zhaxybayeva O."/>
            <person name="Swithers K.S."/>
            <person name="Lapierre P."/>
            <person name="Fournier G.P."/>
            <person name="Bickhart D.M."/>
            <person name="DeBoy R.T."/>
            <person name="Nelson K.E."/>
            <person name="Nesbo C.L."/>
            <person name="Doolittle W.F."/>
            <person name="Gogarten J.P."/>
            <person name="Noll K.M."/>
        </authorList>
    </citation>
    <scope>NUCLEOTIDE SEQUENCE [LARGE SCALE GENOMIC DNA]</scope>
    <source>
        <strain evidence="2">ATCC 35602 / DSM 5306 / Rt17-B1</strain>
    </source>
</reference>
<dbReference type="Proteomes" id="UP000002415">
    <property type="component" value="Chromosome"/>
</dbReference>
<accession>A7HMY1</accession>
<protein>
    <submittedName>
        <fullName evidence="1">Xylose isomerase domain protein TIM barrel</fullName>
    </submittedName>
</protein>
<dbReference type="EMBL" id="CP000771">
    <property type="protein sequence ID" value="ABS61264.1"/>
    <property type="molecule type" value="Genomic_DNA"/>
</dbReference>
<gene>
    <name evidence="1" type="ordered locus">Fnod_1420</name>
</gene>
<dbReference type="KEGG" id="fno:Fnod_1420"/>
<dbReference type="SUPFAM" id="SSF51658">
    <property type="entry name" value="Xylose isomerase-like"/>
    <property type="match status" value="1"/>
</dbReference>
<evidence type="ECO:0000313" key="2">
    <source>
        <dbReference type="Proteomes" id="UP000002415"/>
    </source>
</evidence>
<dbReference type="GO" id="GO:0016853">
    <property type="term" value="F:isomerase activity"/>
    <property type="evidence" value="ECO:0007669"/>
    <property type="project" value="UniProtKB-KW"/>
</dbReference>
<keyword evidence="2" id="KW-1185">Reference proteome</keyword>
<dbReference type="Gene3D" id="3.20.20.150">
    <property type="entry name" value="Divalent-metal-dependent TIM barrel enzymes"/>
    <property type="match status" value="1"/>
</dbReference>
<dbReference type="InterPro" id="IPR036237">
    <property type="entry name" value="Xyl_isomerase-like_sf"/>
</dbReference>
<dbReference type="OrthoDB" id="37067at2"/>
<evidence type="ECO:0000313" key="1">
    <source>
        <dbReference type="EMBL" id="ABS61264.1"/>
    </source>
</evidence>
<dbReference type="AlphaFoldDB" id="A7HMY1"/>
<organism evidence="1 2">
    <name type="scientific">Fervidobacterium nodosum (strain ATCC 35602 / DSM 5306 / Rt17-B1)</name>
    <dbReference type="NCBI Taxonomy" id="381764"/>
    <lineage>
        <taxon>Bacteria</taxon>
        <taxon>Thermotogati</taxon>
        <taxon>Thermotogota</taxon>
        <taxon>Thermotogae</taxon>
        <taxon>Thermotogales</taxon>
        <taxon>Fervidobacteriaceae</taxon>
        <taxon>Fervidobacterium</taxon>
    </lineage>
</organism>
<name>A7HMY1_FERNB</name>
<dbReference type="eggNOG" id="COG1082">
    <property type="taxonomic scope" value="Bacteria"/>
</dbReference>
<sequence>MRKGISTSMIRANIEKIETLPVSSHYELTFFKQQDVETVLNFLKKRNATFGIHAPFIYKYKETHPFPTHLLEDLRIDTYITNVFCGKFAKNIGAEYIVIHFPNAKQKDNWKKEKIVNQAINHIVNLNRIIETRIENVYLNDYFHNPQDYVWLAKETNTKLCIDIGHLLIDTEYYMLDPIDFLNQTIEYTKEYHLYYADIETYNKCHHAPWGDSLQFKKILELIAQVKKLDIDLVIEPSNDCPNELSKLLEYWEAV</sequence>
<dbReference type="STRING" id="381764.Fnod_1420"/>
<proteinExistence type="predicted"/>
<keyword evidence="1" id="KW-0413">Isomerase</keyword>
<reference evidence="1 2" key="1">
    <citation type="submission" date="2007-07" db="EMBL/GenBank/DDBJ databases">
        <title>Complete sequence of Fervidobacterium nodosum Rt17-B1.</title>
        <authorList>
            <consortium name="US DOE Joint Genome Institute"/>
            <person name="Copeland A."/>
            <person name="Lucas S."/>
            <person name="Lapidus A."/>
            <person name="Barry K."/>
            <person name="Glavina del Rio T."/>
            <person name="Dalin E."/>
            <person name="Tice H."/>
            <person name="Pitluck S."/>
            <person name="Saunders E."/>
            <person name="Brettin T."/>
            <person name="Bruce D."/>
            <person name="Detter J.C."/>
            <person name="Han C."/>
            <person name="Schmutz J."/>
            <person name="Larimer F."/>
            <person name="Land M."/>
            <person name="Hauser L."/>
            <person name="Kyrpides N."/>
            <person name="Mikhailova N."/>
            <person name="Nelson K."/>
            <person name="Gogarten J.P."/>
            <person name="Noll K."/>
            <person name="Richardson P."/>
        </authorList>
    </citation>
    <scope>NUCLEOTIDE SEQUENCE [LARGE SCALE GENOMIC DNA]</scope>
    <source>
        <strain evidence="2">ATCC 35602 / DSM 5306 / Rt17-B1</strain>
    </source>
</reference>
<dbReference type="HOGENOM" id="CLU_1151359_0_0_0"/>